<reference evidence="2" key="1">
    <citation type="submission" date="2016-11" db="UniProtKB">
        <authorList>
            <consortium name="WormBaseParasite"/>
        </authorList>
    </citation>
    <scope>IDENTIFICATION</scope>
</reference>
<dbReference type="WBParaSite" id="MhA1_Contig604.frz3.gene4">
    <property type="protein sequence ID" value="MhA1_Contig604.frz3.gene4"/>
    <property type="gene ID" value="MhA1_Contig604.frz3.gene4"/>
</dbReference>
<keyword evidence="1" id="KW-1185">Reference proteome</keyword>
<evidence type="ECO:0000313" key="1">
    <source>
        <dbReference type="Proteomes" id="UP000095281"/>
    </source>
</evidence>
<evidence type="ECO:0000313" key="2">
    <source>
        <dbReference type="WBParaSite" id="MhA1_Contig604.frz3.gene4"/>
    </source>
</evidence>
<organism evidence="1 2">
    <name type="scientific">Meloidogyne hapla</name>
    <name type="common">Root-knot nematode worm</name>
    <dbReference type="NCBI Taxonomy" id="6305"/>
    <lineage>
        <taxon>Eukaryota</taxon>
        <taxon>Metazoa</taxon>
        <taxon>Ecdysozoa</taxon>
        <taxon>Nematoda</taxon>
        <taxon>Chromadorea</taxon>
        <taxon>Rhabditida</taxon>
        <taxon>Tylenchina</taxon>
        <taxon>Tylenchomorpha</taxon>
        <taxon>Tylenchoidea</taxon>
        <taxon>Meloidogynidae</taxon>
        <taxon>Meloidogyninae</taxon>
        <taxon>Meloidogyne</taxon>
    </lineage>
</organism>
<protein>
    <submittedName>
        <fullName evidence="2">Uncharacterized protein</fullName>
    </submittedName>
</protein>
<dbReference type="AlphaFoldDB" id="A0A1I8BU91"/>
<proteinExistence type="predicted"/>
<dbReference type="Proteomes" id="UP000095281">
    <property type="component" value="Unplaced"/>
</dbReference>
<sequence>MILAILGEHQQMGLKKDVESVLITHVKNAENIIAIMKLNFLSIVLDLWRVLKNVMNQFVILPKLKRNMEVCKCLFSMDVLKIFLNYLCLVRALIKLSLLNPNIFQSATIF</sequence>
<accession>A0A1I8BU91</accession>
<name>A0A1I8BU91_MELHA</name>